<accession>A0AA39KF75</accession>
<sequence>MLIMVLQTVTWILLGFEVGTTVGTLCRCHGLSCKCDVLFWSIGDNEMEGNKMGGTCVRLLEISRIPSTYTLKIKLVSSLRDTMETCCYVLSCINCSCCCWYTTLTPILLFELSELHVADS</sequence>
<evidence type="ECO:0008006" key="4">
    <source>
        <dbReference type="Google" id="ProtNLM"/>
    </source>
</evidence>
<dbReference type="Proteomes" id="UP001175211">
    <property type="component" value="Unassembled WGS sequence"/>
</dbReference>
<evidence type="ECO:0000256" key="1">
    <source>
        <dbReference type="SAM" id="SignalP"/>
    </source>
</evidence>
<name>A0AA39KF75_ARMTA</name>
<proteinExistence type="predicted"/>
<protein>
    <recommendedName>
        <fullName evidence="4">Secreted protein</fullName>
    </recommendedName>
</protein>
<keyword evidence="3" id="KW-1185">Reference proteome</keyword>
<dbReference type="RefSeq" id="XP_060332205.1">
    <property type="nucleotide sequence ID" value="XM_060472814.1"/>
</dbReference>
<evidence type="ECO:0000313" key="3">
    <source>
        <dbReference type="Proteomes" id="UP001175211"/>
    </source>
</evidence>
<dbReference type="EMBL" id="JAUEPS010000013">
    <property type="protein sequence ID" value="KAK0460079.1"/>
    <property type="molecule type" value="Genomic_DNA"/>
</dbReference>
<gene>
    <name evidence="2" type="ORF">EV420DRAFT_1534891</name>
</gene>
<feature type="chain" id="PRO_5041282209" description="Secreted protein" evidence="1">
    <location>
        <begin position="24"/>
        <end position="120"/>
    </location>
</feature>
<organism evidence="2 3">
    <name type="scientific">Armillaria tabescens</name>
    <name type="common">Ringless honey mushroom</name>
    <name type="synonym">Agaricus tabescens</name>
    <dbReference type="NCBI Taxonomy" id="1929756"/>
    <lineage>
        <taxon>Eukaryota</taxon>
        <taxon>Fungi</taxon>
        <taxon>Dikarya</taxon>
        <taxon>Basidiomycota</taxon>
        <taxon>Agaricomycotina</taxon>
        <taxon>Agaricomycetes</taxon>
        <taxon>Agaricomycetidae</taxon>
        <taxon>Agaricales</taxon>
        <taxon>Marasmiineae</taxon>
        <taxon>Physalacriaceae</taxon>
        <taxon>Desarmillaria</taxon>
    </lineage>
</organism>
<dbReference type="AlphaFoldDB" id="A0AA39KF75"/>
<feature type="signal peptide" evidence="1">
    <location>
        <begin position="1"/>
        <end position="23"/>
    </location>
</feature>
<dbReference type="GeneID" id="85356362"/>
<keyword evidence="1" id="KW-0732">Signal</keyword>
<reference evidence="2" key="1">
    <citation type="submission" date="2023-06" db="EMBL/GenBank/DDBJ databases">
        <authorList>
            <consortium name="Lawrence Berkeley National Laboratory"/>
            <person name="Ahrendt S."/>
            <person name="Sahu N."/>
            <person name="Indic B."/>
            <person name="Wong-Bajracharya J."/>
            <person name="Merenyi Z."/>
            <person name="Ke H.-M."/>
            <person name="Monk M."/>
            <person name="Kocsube S."/>
            <person name="Drula E."/>
            <person name="Lipzen A."/>
            <person name="Balint B."/>
            <person name="Henrissat B."/>
            <person name="Andreopoulos B."/>
            <person name="Martin F.M."/>
            <person name="Harder C.B."/>
            <person name="Rigling D."/>
            <person name="Ford K.L."/>
            <person name="Foster G.D."/>
            <person name="Pangilinan J."/>
            <person name="Papanicolaou A."/>
            <person name="Barry K."/>
            <person name="LaButti K."/>
            <person name="Viragh M."/>
            <person name="Koriabine M."/>
            <person name="Yan M."/>
            <person name="Riley R."/>
            <person name="Champramary S."/>
            <person name="Plett K.L."/>
            <person name="Tsai I.J."/>
            <person name="Slot J."/>
            <person name="Sipos G."/>
            <person name="Plett J."/>
            <person name="Nagy L.G."/>
            <person name="Grigoriev I.V."/>
        </authorList>
    </citation>
    <scope>NUCLEOTIDE SEQUENCE</scope>
    <source>
        <strain evidence="2">CCBAS 213</strain>
    </source>
</reference>
<evidence type="ECO:0000313" key="2">
    <source>
        <dbReference type="EMBL" id="KAK0460079.1"/>
    </source>
</evidence>
<comment type="caution">
    <text evidence="2">The sequence shown here is derived from an EMBL/GenBank/DDBJ whole genome shotgun (WGS) entry which is preliminary data.</text>
</comment>